<feature type="domain" description="Type I restriction enzyme R protein N-terminal" evidence="1">
    <location>
        <begin position="24"/>
        <end position="132"/>
    </location>
</feature>
<dbReference type="Proteomes" id="UP000335162">
    <property type="component" value="Unassembled WGS sequence"/>
</dbReference>
<evidence type="ECO:0000313" key="7">
    <source>
        <dbReference type="Proteomes" id="UP000466051"/>
    </source>
</evidence>
<evidence type="ECO:0000313" key="6">
    <source>
        <dbReference type="Proteomes" id="UP000335162"/>
    </source>
</evidence>
<dbReference type="EMBL" id="AANOAG010000001">
    <property type="protein sequence ID" value="EDP7180073.1"/>
    <property type="molecule type" value="Genomic_DNA"/>
</dbReference>
<dbReference type="Pfam" id="PF13588">
    <property type="entry name" value="HSDR_N_2"/>
    <property type="match status" value="1"/>
</dbReference>
<reference evidence="2 6" key="2">
    <citation type="submission" date="2018-05" db="EMBL/GenBank/DDBJ databases">
        <authorList>
            <consortium name="NARMS: The National Antimicrobial Resistance Monitoring System"/>
        </authorList>
    </citation>
    <scope>NUCLEOTIDE SEQUENCE [LARGE SCALE GENOMIC DNA]</scope>
    <source>
        <strain evidence="2 6">FSIS1607212</strain>
    </source>
</reference>
<dbReference type="RefSeq" id="WP_002799865.1">
    <property type="nucleotide sequence ID" value="NZ_AACERE020000005.1"/>
</dbReference>
<dbReference type="PIRSF" id="PIRSF035009">
    <property type="entry name" value="UCP035009_HSDR_N"/>
    <property type="match status" value="1"/>
</dbReference>
<dbReference type="EMBL" id="NAAF01000011">
    <property type="protein sequence ID" value="OSY76549.1"/>
    <property type="molecule type" value="Genomic_DNA"/>
</dbReference>
<name>A0A1E7P729_CAMJU</name>
<evidence type="ECO:0000259" key="1">
    <source>
        <dbReference type="Pfam" id="PF13588"/>
    </source>
</evidence>
<dbReference type="InterPro" id="IPR029464">
    <property type="entry name" value="HSDR_N"/>
</dbReference>
<dbReference type="InterPro" id="IPR017035">
    <property type="entry name" value="UCP035009_HsdR_All3000-type"/>
</dbReference>
<dbReference type="GO" id="GO:0009035">
    <property type="term" value="F:type I site-specific deoxyribonuclease activity"/>
    <property type="evidence" value="ECO:0007669"/>
    <property type="project" value="UniProtKB-EC"/>
</dbReference>
<gene>
    <name evidence="4" type="ORF">B5Y32_05890</name>
    <name evidence="2" type="ORF">BFD99_03640</name>
    <name evidence="3" type="ORF">GNO00_00525</name>
</gene>
<dbReference type="AlphaFoldDB" id="A0A1E7P729"/>
<reference evidence="3 7" key="3">
    <citation type="submission" date="2019-11" db="EMBL/GenBank/DDBJ databases">
        <authorList>
            <consortium name="PulseNet: The National Subtyping Network for Foodborne Disease Surveillance"/>
            <person name="Tarr C.L."/>
            <person name="Trees E."/>
            <person name="Katz L.S."/>
            <person name="Carleton-Romer H.A."/>
            <person name="Stroika S."/>
            <person name="Kucerova Z."/>
            <person name="Roache K.F."/>
            <person name="Sabol A.L."/>
            <person name="Besser J."/>
            <person name="Gerner-Smidt P."/>
        </authorList>
    </citation>
    <scope>NUCLEOTIDE SEQUENCE [LARGE SCALE GENOMIC DNA]</scope>
    <source>
        <strain evidence="3 7">PNUSAC013726</strain>
    </source>
</reference>
<dbReference type="GO" id="GO:0003677">
    <property type="term" value="F:DNA binding"/>
    <property type="evidence" value="ECO:0007669"/>
    <property type="project" value="UniProtKB-KW"/>
</dbReference>
<proteinExistence type="predicted"/>
<evidence type="ECO:0000313" key="2">
    <source>
        <dbReference type="EMBL" id="EAL3735068.1"/>
    </source>
</evidence>
<dbReference type="GO" id="GO:0005524">
    <property type="term" value="F:ATP binding"/>
    <property type="evidence" value="ECO:0007669"/>
    <property type="project" value="UniProtKB-KW"/>
</dbReference>
<accession>A0A1E7P729</accession>
<evidence type="ECO:0000313" key="3">
    <source>
        <dbReference type="EMBL" id="EDP7180073.1"/>
    </source>
</evidence>
<dbReference type="Gene3D" id="3.90.1570.30">
    <property type="match status" value="1"/>
</dbReference>
<evidence type="ECO:0000313" key="5">
    <source>
        <dbReference type="Proteomes" id="UP000194235"/>
    </source>
</evidence>
<evidence type="ECO:0000313" key="4">
    <source>
        <dbReference type="EMBL" id="OSY76549.1"/>
    </source>
</evidence>
<organism evidence="3 7">
    <name type="scientific">Campylobacter jejuni</name>
    <dbReference type="NCBI Taxonomy" id="197"/>
    <lineage>
        <taxon>Bacteria</taxon>
        <taxon>Pseudomonadati</taxon>
        <taxon>Campylobacterota</taxon>
        <taxon>Epsilonproteobacteria</taxon>
        <taxon>Campylobacterales</taxon>
        <taxon>Campylobacteraceae</taxon>
        <taxon>Campylobacter</taxon>
    </lineage>
</organism>
<sequence length="347" mass="40563">MDFENQLNAIVETIAERKTLVNTEEATKMTFIMPFLKTLGYDVFNPSIVVPEYTADIGTKKGEKVDYAIFKDSKPFILIEAKNHTENLDNHNNQLVRYFNTNPSIKFAILTNGIEYRFFTDIEQQNLMDKIPFLVVNLEKLKPRDIKDLKRFICTDLNLDEILSIAMEKKYYRSIQEIFKSEIENPSDEFTSFFAKQMTEKRMTSAVLEEFKNYIKKSFKEIINDLAYEKITSIKNNLQNINDDENDEQIDESKDIVTTEEELQGFYIVKSILASVSANLEDVSYKDTLSYFSILYQGKVTKWICRLYFNTSKKSISFPDGASYNIEKLEDIYQYKADIIKAFESRK</sequence>
<comment type="caution">
    <text evidence="3">The sequence shown here is derived from an EMBL/GenBank/DDBJ whole genome shotgun (WGS) entry which is preliminary data.</text>
</comment>
<dbReference type="EMBL" id="AACNRY010000005">
    <property type="protein sequence ID" value="EAL3735068.1"/>
    <property type="molecule type" value="Genomic_DNA"/>
</dbReference>
<dbReference type="Proteomes" id="UP000194235">
    <property type="component" value="Unassembled WGS sequence"/>
</dbReference>
<protein>
    <recommendedName>
        <fullName evidence="1">Type I restriction enzyme R protein N-terminal domain-containing protein</fullName>
    </recommendedName>
</protein>
<reference evidence="4 5" key="1">
    <citation type="submission" date="2017-03" db="EMBL/GenBank/DDBJ databases">
        <title>Characterization of Campylobacter jejuni water isolates.</title>
        <authorList>
            <person name="Nilsson A."/>
            <person name="Skarp A."/>
            <person name="Johansson C."/>
            <person name="Kaden R."/>
            <person name="Engstrand L."/>
            <person name="Rautelin H."/>
        </authorList>
    </citation>
    <scope>NUCLEOTIDE SEQUENCE [LARGE SCALE GENOMIC DNA]</scope>
    <source>
        <strain evidence="4 5">VA12</strain>
    </source>
</reference>
<dbReference type="Proteomes" id="UP000466051">
    <property type="component" value="Unassembled WGS sequence"/>
</dbReference>
<dbReference type="GO" id="GO:0009307">
    <property type="term" value="P:DNA restriction-modification system"/>
    <property type="evidence" value="ECO:0007669"/>
    <property type="project" value="UniProtKB-KW"/>
</dbReference>